<gene>
    <name evidence="1" type="ORF">G436_4489</name>
</gene>
<dbReference type="AlphaFoldDB" id="A0A0M4MXZ6"/>
<dbReference type="EMBL" id="CP012604">
    <property type="protein sequence ID" value="ALE41620.1"/>
    <property type="molecule type" value="Genomic_DNA"/>
</dbReference>
<proteinExistence type="predicted"/>
<reference evidence="1 2" key="1">
    <citation type="journal article" date="2015" name="Genome Announc.">
        <title>Whole-Genome Sequence of Leptospira interrogans Serovar Hardjo Subtype Hardjoprajitno Strain Norma, Isolated from Cattle in a Leptospirosis Outbreak in Brazil.</title>
        <authorList>
            <person name="Cosate M.R."/>
            <person name="Soares S.C."/>
            <person name="Mendes T.A."/>
            <person name="Raittz R.T."/>
            <person name="Moreira E.C."/>
            <person name="Leite R."/>
            <person name="Fernandes G.R."/>
            <person name="Haddad J.P."/>
            <person name="Ortega J.M."/>
        </authorList>
    </citation>
    <scope>NUCLEOTIDE SEQUENCE [LARGE SCALE GENOMIC DNA]</scope>
    <source>
        <strain evidence="1 2">Norma</strain>
    </source>
</reference>
<evidence type="ECO:0000313" key="1">
    <source>
        <dbReference type="EMBL" id="ALE41620.1"/>
    </source>
</evidence>
<accession>A0A0M4MXZ6</accession>
<name>A0A0M4MXZ6_LEPIR</name>
<dbReference type="Proteomes" id="UP000056502">
    <property type="component" value="Chromosome II"/>
</dbReference>
<sequence length="49" mass="5889">MNPKRVSIRWKRFKVKNFLQKIILKSGQAYELDYEIDSSEKTSKTKNLQ</sequence>
<organism evidence="1">
    <name type="scientific">Leptospira interrogans serovar Hardjo str. Norma</name>
    <dbReference type="NCBI Taxonomy" id="1279460"/>
    <lineage>
        <taxon>Bacteria</taxon>
        <taxon>Pseudomonadati</taxon>
        <taxon>Spirochaetota</taxon>
        <taxon>Spirochaetia</taxon>
        <taxon>Leptospirales</taxon>
        <taxon>Leptospiraceae</taxon>
        <taxon>Leptospira</taxon>
    </lineage>
</organism>
<evidence type="ECO:0000313" key="2">
    <source>
        <dbReference type="Proteomes" id="UP000056502"/>
    </source>
</evidence>
<protein>
    <submittedName>
        <fullName evidence="1">Uncharacterized protein</fullName>
    </submittedName>
</protein>